<dbReference type="GO" id="GO:0020037">
    <property type="term" value="F:heme binding"/>
    <property type="evidence" value="ECO:0007669"/>
    <property type="project" value="InterPro"/>
</dbReference>
<dbReference type="GO" id="GO:0005506">
    <property type="term" value="F:iron ion binding"/>
    <property type="evidence" value="ECO:0007669"/>
    <property type="project" value="InterPro"/>
</dbReference>
<dbReference type="PANTHER" id="PTHR24286:SF384">
    <property type="entry name" value="P450, PUTATIVE (EUROFUNG)-RELATED"/>
    <property type="match status" value="1"/>
</dbReference>
<reference evidence="9" key="1">
    <citation type="submission" date="2021-01" db="EMBL/GenBank/DDBJ databases">
        <title>Adiantum capillus-veneris genome.</title>
        <authorList>
            <person name="Fang Y."/>
            <person name="Liao Q."/>
        </authorList>
    </citation>
    <scope>NUCLEOTIDE SEQUENCE</scope>
    <source>
        <strain evidence="9">H3</strain>
        <tissue evidence="9">Leaf</tissue>
    </source>
</reference>
<evidence type="ECO:0000313" key="9">
    <source>
        <dbReference type="EMBL" id="KAI5083123.1"/>
    </source>
</evidence>
<evidence type="ECO:0008006" key="11">
    <source>
        <dbReference type="Google" id="ProtNLM"/>
    </source>
</evidence>
<dbReference type="InterPro" id="IPR002403">
    <property type="entry name" value="Cyt_P450_E_grp-IV"/>
</dbReference>
<keyword evidence="6" id="KW-0503">Monooxygenase</keyword>
<dbReference type="OrthoDB" id="3945418at2759"/>
<dbReference type="PRINTS" id="PR00385">
    <property type="entry name" value="P450"/>
</dbReference>
<evidence type="ECO:0000256" key="7">
    <source>
        <dbReference type="PIRSR" id="PIRSR602403-1"/>
    </source>
</evidence>
<evidence type="ECO:0000256" key="3">
    <source>
        <dbReference type="ARBA" id="ARBA00022723"/>
    </source>
</evidence>
<keyword evidence="8" id="KW-0812">Transmembrane</keyword>
<keyword evidence="8" id="KW-1133">Transmembrane helix</keyword>
<evidence type="ECO:0000256" key="5">
    <source>
        <dbReference type="ARBA" id="ARBA00023004"/>
    </source>
</evidence>
<comment type="caution">
    <text evidence="9">The sequence shown here is derived from an EMBL/GenBank/DDBJ whole genome shotgun (WGS) entry which is preliminary data.</text>
</comment>
<keyword evidence="8" id="KW-0472">Membrane</keyword>
<name>A0A9D4ZPJ4_ADICA</name>
<dbReference type="AlphaFoldDB" id="A0A9D4ZPJ4"/>
<dbReference type="EMBL" id="JABFUD020000002">
    <property type="protein sequence ID" value="KAI5083123.1"/>
    <property type="molecule type" value="Genomic_DNA"/>
</dbReference>
<evidence type="ECO:0000256" key="2">
    <source>
        <dbReference type="ARBA" id="ARBA00022617"/>
    </source>
</evidence>
<comment type="similarity">
    <text evidence="1">Belongs to the cytochrome P450 family.</text>
</comment>
<dbReference type="GO" id="GO:0004497">
    <property type="term" value="F:monooxygenase activity"/>
    <property type="evidence" value="ECO:0007669"/>
    <property type="project" value="UniProtKB-KW"/>
</dbReference>
<feature type="transmembrane region" description="Helical" evidence="8">
    <location>
        <begin position="25"/>
        <end position="47"/>
    </location>
</feature>
<protein>
    <recommendedName>
        <fullName evidence="11">Cytochrome P450</fullName>
    </recommendedName>
</protein>
<feature type="binding site" description="axial binding residue" evidence="7">
    <location>
        <position position="462"/>
    </location>
    <ligand>
        <name>heme</name>
        <dbReference type="ChEBI" id="CHEBI:30413"/>
    </ligand>
    <ligandPart>
        <name>Fe</name>
        <dbReference type="ChEBI" id="CHEBI:18248"/>
    </ligandPart>
</feature>
<comment type="cofactor">
    <cofactor evidence="7">
        <name>heme</name>
        <dbReference type="ChEBI" id="CHEBI:30413"/>
    </cofactor>
</comment>
<dbReference type="Pfam" id="PF00067">
    <property type="entry name" value="p450"/>
    <property type="match status" value="1"/>
</dbReference>
<organism evidence="9 10">
    <name type="scientific">Adiantum capillus-veneris</name>
    <name type="common">Maidenhair fern</name>
    <dbReference type="NCBI Taxonomy" id="13818"/>
    <lineage>
        <taxon>Eukaryota</taxon>
        <taxon>Viridiplantae</taxon>
        <taxon>Streptophyta</taxon>
        <taxon>Embryophyta</taxon>
        <taxon>Tracheophyta</taxon>
        <taxon>Polypodiopsida</taxon>
        <taxon>Polypodiidae</taxon>
        <taxon>Polypodiales</taxon>
        <taxon>Pteridineae</taxon>
        <taxon>Pteridaceae</taxon>
        <taxon>Vittarioideae</taxon>
        <taxon>Adiantum</taxon>
    </lineage>
</organism>
<dbReference type="Gene3D" id="1.10.630.10">
    <property type="entry name" value="Cytochrome P450"/>
    <property type="match status" value="1"/>
</dbReference>
<keyword evidence="4" id="KW-0560">Oxidoreductase</keyword>
<keyword evidence="3 7" id="KW-0479">Metal-binding</keyword>
<keyword evidence="10" id="KW-1185">Reference proteome</keyword>
<dbReference type="PANTHER" id="PTHR24286">
    <property type="entry name" value="CYTOCHROME P450 26"/>
    <property type="match status" value="1"/>
</dbReference>
<dbReference type="PRINTS" id="PR00465">
    <property type="entry name" value="EP450IV"/>
</dbReference>
<dbReference type="GO" id="GO:0016705">
    <property type="term" value="F:oxidoreductase activity, acting on paired donors, with incorporation or reduction of molecular oxygen"/>
    <property type="evidence" value="ECO:0007669"/>
    <property type="project" value="InterPro"/>
</dbReference>
<dbReference type="Proteomes" id="UP000886520">
    <property type="component" value="Chromosome 3"/>
</dbReference>
<evidence type="ECO:0000256" key="8">
    <source>
        <dbReference type="SAM" id="Phobius"/>
    </source>
</evidence>
<proteinExistence type="inferred from homology"/>
<evidence type="ECO:0000256" key="4">
    <source>
        <dbReference type="ARBA" id="ARBA00023002"/>
    </source>
</evidence>
<dbReference type="SUPFAM" id="SSF48264">
    <property type="entry name" value="Cytochrome P450"/>
    <property type="match status" value="1"/>
</dbReference>
<evidence type="ECO:0000256" key="1">
    <source>
        <dbReference type="ARBA" id="ARBA00010617"/>
    </source>
</evidence>
<sequence>MNFLSSVIASLYVQTKSCRHDVAGTALGCVLAFFIVKPMVVHVFTWMKIHLAPALLRGGELPPGSLGFLLISETLHFISALRQGGPRRFLKERTAKHGSQTFKTSLFLNSTVIVQGAAGNRFLANAENKRDLLNSWPAFTLDLLGKNAPAAVHGSQHKRQRQVLSACLGPGALQKVMCKADRMIGRHIEASWADGAHLSIDDTVKMHVLRFACSLLIGAEDEALVRPIETQFRIWTAGVISMPLDVPGTRFYKSKRARDVLRRQMEEVIQQRRRQLHAEQPPINGKYNDLLSQMILARHEDGTTLTPEELRDVTLFLLFAGHETSATTLIFALKFLEQNPPCFDRLVQEHKAIASRKQHGETLNWVDLTNMKYTWALLQETMRLRPPTLGGMKEAQKDLIHDGYIIPKGWKIYYCPSSTQENDAYFKEARNFDPSRFEAHRLQKEGLPPFSFVPFGIGPHSCKGGDFARMTMSLYVHHLIMGKIKWTSLELYEQYHCFPVLQFTKGYQAIVTRDNLPSECMKRLD</sequence>
<keyword evidence="5 7" id="KW-0408">Iron</keyword>
<accession>A0A9D4ZPJ4</accession>
<dbReference type="GO" id="GO:0016125">
    <property type="term" value="P:sterol metabolic process"/>
    <property type="evidence" value="ECO:0007669"/>
    <property type="project" value="TreeGrafter"/>
</dbReference>
<dbReference type="InterPro" id="IPR001128">
    <property type="entry name" value="Cyt_P450"/>
</dbReference>
<keyword evidence="2 7" id="KW-0349">Heme</keyword>
<gene>
    <name evidence="9" type="ORF">GOP47_0002866</name>
</gene>
<dbReference type="InterPro" id="IPR036396">
    <property type="entry name" value="Cyt_P450_sf"/>
</dbReference>
<evidence type="ECO:0000313" key="10">
    <source>
        <dbReference type="Proteomes" id="UP000886520"/>
    </source>
</evidence>
<evidence type="ECO:0000256" key="6">
    <source>
        <dbReference type="ARBA" id="ARBA00023033"/>
    </source>
</evidence>